<accession>A0ABV7AF55</accession>
<dbReference type="Proteomes" id="UP001595443">
    <property type="component" value="Unassembled WGS sequence"/>
</dbReference>
<dbReference type="RefSeq" id="WP_377832640.1">
    <property type="nucleotide sequence ID" value="NZ_JBHRSK010000004.1"/>
</dbReference>
<proteinExistence type="predicted"/>
<evidence type="ECO:0000313" key="1">
    <source>
        <dbReference type="EMBL" id="MFC2967994.1"/>
    </source>
</evidence>
<organism evidence="1 2">
    <name type="scientific">Acidimangrovimonas pyrenivorans</name>
    <dbReference type="NCBI Taxonomy" id="2030798"/>
    <lineage>
        <taxon>Bacteria</taxon>
        <taxon>Pseudomonadati</taxon>
        <taxon>Pseudomonadota</taxon>
        <taxon>Alphaproteobacteria</taxon>
        <taxon>Rhodobacterales</taxon>
        <taxon>Paracoccaceae</taxon>
        <taxon>Acidimangrovimonas</taxon>
    </lineage>
</organism>
<protein>
    <submittedName>
        <fullName evidence="1">DUF3775 domain-containing protein</fullName>
    </submittedName>
</protein>
<gene>
    <name evidence="1" type="ORF">ACFOES_07810</name>
</gene>
<keyword evidence="2" id="KW-1185">Reference proteome</keyword>
<dbReference type="InterPro" id="IPR022254">
    <property type="entry name" value="DUF3775"/>
</dbReference>
<sequence>MATLPFESTELDALLLRLNAVMAKEGTDIPDAGGNPSDDEVEETLQEVEGDLTEDEITQEIESMNDEQQDALIALFWIGRGDSDPEEWDDLLSLARERHTGMASSYLLSKPLVSTYIADGIERLRESGELD</sequence>
<dbReference type="EMBL" id="JBHRSK010000004">
    <property type="protein sequence ID" value="MFC2967994.1"/>
    <property type="molecule type" value="Genomic_DNA"/>
</dbReference>
<dbReference type="Pfam" id="PF12616">
    <property type="entry name" value="DUF3775"/>
    <property type="match status" value="1"/>
</dbReference>
<evidence type="ECO:0000313" key="2">
    <source>
        <dbReference type="Proteomes" id="UP001595443"/>
    </source>
</evidence>
<reference evidence="2" key="1">
    <citation type="journal article" date="2019" name="Int. J. Syst. Evol. Microbiol.">
        <title>The Global Catalogue of Microorganisms (GCM) 10K type strain sequencing project: providing services to taxonomists for standard genome sequencing and annotation.</title>
        <authorList>
            <consortium name="The Broad Institute Genomics Platform"/>
            <consortium name="The Broad Institute Genome Sequencing Center for Infectious Disease"/>
            <person name="Wu L."/>
            <person name="Ma J."/>
        </authorList>
    </citation>
    <scope>NUCLEOTIDE SEQUENCE [LARGE SCALE GENOMIC DNA]</scope>
    <source>
        <strain evidence="2">KCTC 62192</strain>
    </source>
</reference>
<name>A0ABV7AF55_9RHOB</name>
<comment type="caution">
    <text evidence="1">The sequence shown here is derived from an EMBL/GenBank/DDBJ whole genome shotgun (WGS) entry which is preliminary data.</text>
</comment>